<name>A0ABR0R268_GOSAR</name>
<accession>A0ABR0R268</accession>
<reference evidence="1 2" key="1">
    <citation type="submission" date="2023-03" db="EMBL/GenBank/DDBJ databases">
        <title>WGS of Gossypium arboreum.</title>
        <authorList>
            <person name="Yu D."/>
        </authorList>
    </citation>
    <scope>NUCLEOTIDE SEQUENCE [LARGE SCALE GENOMIC DNA]</scope>
    <source>
        <tissue evidence="1">Leaf</tissue>
    </source>
</reference>
<dbReference type="Proteomes" id="UP001358586">
    <property type="component" value="Chromosome 1"/>
</dbReference>
<sequence>MAVQVEKEPKPNVWSIVVKKGYIATLKNGVGEISNPSRRVVPIVEMNQNMLFPLKIKVVQSCLVAKVKDPSWL</sequence>
<evidence type="ECO:0000313" key="2">
    <source>
        <dbReference type="Proteomes" id="UP001358586"/>
    </source>
</evidence>
<proteinExistence type="predicted"/>
<keyword evidence="2" id="KW-1185">Reference proteome</keyword>
<evidence type="ECO:0000313" key="1">
    <source>
        <dbReference type="EMBL" id="KAK5845683.1"/>
    </source>
</evidence>
<protein>
    <submittedName>
        <fullName evidence="1">Uncharacterized protein</fullName>
    </submittedName>
</protein>
<comment type="caution">
    <text evidence="1">The sequence shown here is derived from an EMBL/GenBank/DDBJ whole genome shotgun (WGS) entry which is preliminary data.</text>
</comment>
<dbReference type="EMBL" id="JARKNE010000001">
    <property type="protein sequence ID" value="KAK5845683.1"/>
    <property type="molecule type" value="Genomic_DNA"/>
</dbReference>
<gene>
    <name evidence="1" type="ORF">PVK06_001891</name>
</gene>
<organism evidence="1 2">
    <name type="scientific">Gossypium arboreum</name>
    <name type="common">Tree cotton</name>
    <name type="synonym">Gossypium nanking</name>
    <dbReference type="NCBI Taxonomy" id="29729"/>
    <lineage>
        <taxon>Eukaryota</taxon>
        <taxon>Viridiplantae</taxon>
        <taxon>Streptophyta</taxon>
        <taxon>Embryophyta</taxon>
        <taxon>Tracheophyta</taxon>
        <taxon>Spermatophyta</taxon>
        <taxon>Magnoliopsida</taxon>
        <taxon>eudicotyledons</taxon>
        <taxon>Gunneridae</taxon>
        <taxon>Pentapetalae</taxon>
        <taxon>rosids</taxon>
        <taxon>malvids</taxon>
        <taxon>Malvales</taxon>
        <taxon>Malvaceae</taxon>
        <taxon>Malvoideae</taxon>
        <taxon>Gossypium</taxon>
    </lineage>
</organism>